<dbReference type="InterPro" id="IPR002477">
    <property type="entry name" value="Peptidoglycan-bd-like"/>
</dbReference>
<dbReference type="InterPro" id="IPR036365">
    <property type="entry name" value="PGBD-like_sf"/>
</dbReference>
<feature type="transmembrane region" description="Helical" evidence="2">
    <location>
        <begin position="145"/>
        <end position="170"/>
    </location>
</feature>
<dbReference type="Gene3D" id="1.10.101.10">
    <property type="entry name" value="PGBD-like superfamily/PGBD"/>
    <property type="match status" value="1"/>
</dbReference>
<comment type="caution">
    <text evidence="4">The sequence shown here is derived from an EMBL/GenBank/DDBJ whole genome shotgun (WGS) entry which is preliminary data.</text>
</comment>
<keyword evidence="2" id="KW-0472">Membrane</keyword>
<gene>
    <name evidence="4" type="ORF">MQN93_27700</name>
</gene>
<evidence type="ECO:0000313" key="5">
    <source>
        <dbReference type="Proteomes" id="UP001165270"/>
    </source>
</evidence>
<keyword evidence="2" id="KW-1133">Transmembrane helix</keyword>
<dbReference type="SUPFAM" id="SSF47090">
    <property type="entry name" value="PGBD-like"/>
    <property type="match status" value="1"/>
</dbReference>
<dbReference type="Proteomes" id="UP001165270">
    <property type="component" value="Unassembled WGS sequence"/>
</dbReference>
<name>A0ABS9XN49_9ACTN</name>
<protein>
    <submittedName>
        <fullName evidence="4">Peptidoglycan-binding protein</fullName>
    </submittedName>
</protein>
<evidence type="ECO:0000259" key="3">
    <source>
        <dbReference type="Pfam" id="PF01471"/>
    </source>
</evidence>
<feature type="region of interest" description="Disordered" evidence="1">
    <location>
        <begin position="176"/>
        <end position="270"/>
    </location>
</feature>
<feature type="region of interest" description="Disordered" evidence="1">
    <location>
        <begin position="1"/>
        <end position="142"/>
    </location>
</feature>
<proteinExistence type="predicted"/>
<sequence>MSELAGPSCPECGKPRGADGTPTCSCARRASDVHRQSRTAEAAAAEDFDPVRIRPFVDIDANAGAEEGSTPSAEAEGAAAETEAAGTDAGAAKDADEPQQPDGAGELADAPTTVVQDGPASLSDGDLLTPPRADGTSVRRRRPRALLVTGAAAAAAVVVAGGIVGGLFWYDGPSREGSVSGGVRAGLPQTRPSGHDPSSSGASLTPSSSAQSSATTSSSPGATSADDRGAPTGTDGPSGSAPAATATTTAPGAPVPSASGGRDPVLRYGDKGPEVVELQLRLRQIGYYRGDADGDYDRDVESAVRGYQLTRVILKDESGVYGVATRASLEAETTEP</sequence>
<dbReference type="EMBL" id="JALDAX010000011">
    <property type="protein sequence ID" value="MCI3243512.1"/>
    <property type="molecule type" value="Genomic_DNA"/>
</dbReference>
<feature type="compositionally biased region" description="Low complexity" evidence="1">
    <location>
        <begin position="63"/>
        <end position="90"/>
    </location>
</feature>
<feature type="compositionally biased region" description="Low complexity" evidence="1">
    <location>
        <begin position="197"/>
        <end position="224"/>
    </location>
</feature>
<keyword evidence="5" id="KW-1185">Reference proteome</keyword>
<reference evidence="4" key="1">
    <citation type="submission" date="2022-03" db="EMBL/GenBank/DDBJ databases">
        <title>Streptomyces 7R015 and 7R016 isolated from Barleria lupulina in Thailand.</title>
        <authorList>
            <person name="Kanchanasin P."/>
            <person name="Phongsopitanun W."/>
            <person name="Tanasupawat S."/>
        </authorList>
    </citation>
    <scope>NUCLEOTIDE SEQUENCE</scope>
    <source>
        <strain evidence="4">7R016</strain>
    </source>
</reference>
<evidence type="ECO:0000256" key="1">
    <source>
        <dbReference type="SAM" id="MobiDB-lite"/>
    </source>
</evidence>
<dbReference type="Pfam" id="PF01471">
    <property type="entry name" value="PG_binding_1"/>
    <property type="match status" value="1"/>
</dbReference>
<accession>A0ABS9XN49</accession>
<evidence type="ECO:0000313" key="4">
    <source>
        <dbReference type="EMBL" id="MCI3243512.1"/>
    </source>
</evidence>
<dbReference type="InterPro" id="IPR036366">
    <property type="entry name" value="PGBDSf"/>
</dbReference>
<feature type="compositionally biased region" description="Low complexity" evidence="1">
    <location>
        <begin position="237"/>
        <end position="261"/>
    </location>
</feature>
<keyword evidence="2" id="KW-0812">Transmembrane</keyword>
<dbReference type="RefSeq" id="WP_242711698.1">
    <property type="nucleotide sequence ID" value="NZ_JALDAX010000011.1"/>
</dbReference>
<feature type="domain" description="Peptidoglycan binding-like" evidence="3">
    <location>
        <begin position="272"/>
        <end position="329"/>
    </location>
</feature>
<organism evidence="4 5">
    <name type="scientific">Streptomyces spinosisporus</name>
    <dbReference type="NCBI Taxonomy" id="2927582"/>
    <lineage>
        <taxon>Bacteria</taxon>
        <taxon>Bacillati</taxon>
        <taxon>Actinomycetota</taxon>
        <taxon>Actinomycetes</taxon>
        <taxon>Kitasatosporales</taxon>
        <taxon>Streptomycetaceae</taxon>
        <taxon>Streptomyces</taxon>
    </lineage>
</organism>
<evidence type="ECO:0000256" key="2">
    <source>
        <dbReference type="SAM" id="Phobius"/>
    </source>
</evidence>